<keyword evidence="4" id="KW-0175">Coiled coil</keyword>
<dbReference type="PROSITE" id="PS00552">
    <property type="entry name" value="HTH_MERR_1"/>
    <property type="match status" value="1"/>
</dbReference>
<dbReference type="SUPFAM" id="SSF46955">
    <property type="entry name" value="Putative DNA-binding domain"/>
    <property type="match status" value="1"/>
</dbReference>
<keyword evidence="3" id="KW-0804">Transcription</keyword>
<proteinExistence type="predicted"/>
<evidence type="ECO:0000256" key="5">
    <source>
        <dbReference type="SAM" id="MobiDB-lite"/>
    </source>
</evidence>
<accession>A0A0L8RV87</accession>
<dbReference type="Proteomes" id="UP000214596">
    <property type="component" value="Unassembled WGS sequence"/>
</dbReference>
<dbReference type="PRINTS" id="PR00040">
    <property type="entry name" value="HTHMERR"/>
</dbReference>
<keyword evidence="1" id="KW-0805">Transcription regulation</keyword>
<organism evidence="7 8">
    <name type="scientific">Vibrio parahaemolyticus</name>
    <dbReference type="NCBI Taxonomy" id="670"/>
    <lineage>
        <taxon>Bacteria</taxon>
        <taxon>Pseudomonadati</taxon>
        <taxon>Pseudomonadota</taxon>
        <taxon>Gammaproteobacteria</taxon>
        <taxon>Vibrionales</taxon>
        <taxon>Vibrionaceae</taxon>
        <taxon>Vibrio</taxon>
    </lineage>
</organism>
<dbReference type="Pfam" id="PF13411">
    <property type="entry name" value="MerR_1"/>
    <property type="match status" value="1"/>
</dbReference>
<comment type="caution">
    <text evidence="7">The sequence shown here is derived from an EMBL/GenBank/DDBJ whole genome shotgun (WGS) entry which is preliminary data.</text>
</comment>
<sequence length="154" mass="17470">MKIGELAQKTGLAPSRIRFYERIGLLKTVTRKANGYREYPQEALMILDMITTGQQAGFSLDELSALLPSDLSNWDHHQLLTTLQQKVQELDELERKIAQSKSKLKEVLKEIEAKPDDMDCAMNAKRVMSQLGQTILTKENPSNKNKAVTKAKQR</sequence>
<evidence type="ECO:0000256" key="3">
    <source>
        <dbReference type="ARBA" id="ARBA00023163"/>
    </source>
</evidence>
<evidence type="ECO:0000259" key="6">
    <source>
        <dbReference type="PROSITE" id="PS50937"/>
    </source>
</evidence>
<dbReference type="SMART" id="SM00422">
    <property type="entry name" value="HTH_MERR"/>
    <property type="match status" value="1"/>
</dbReference>
<evidence type="ECO:0000313" key="7">
    <source>
        <dbReference type="EMBL" id="OXE33468.1"/>
    </source>
</evidence>
<dbReference type="OrthoDB" id="9808480at2"/>
<dbReference type="GO" id="GO:0003677">
    <property type="term" value="F:DNA binding"/>
    <property type="evidence" value="ECO:0007669"/>
    <property type="project" value="UniProtKB-KW"/>
</dbReference>
<dbReference type="PANTHER" id="PTHR30204:SF94">
    <property type="entry name" value="HEAVY METAL-DEPENDENT TRANSCRIPTIONAL REGULATOR HI_0293-RELATED"/>
    <property type="match status" value="1"/>
</dbReference>
<reference evidence="7 8" key="1">
    <citation type="journal article" date="2017" name="Appl. Environ. Microbiol.">
        <title>Parallel evolution of two clades of a major Atlantic endemic Vibrio parahaemolyticus pathogen lineage by independent acquisition of related pathogenicity islands.</title>
        <authorList>
            <person name="Xu F."/>
            <person name="Gonzalez-Escalona N."/>
            <person name="Drees K.P."/>
            <person name="Sebra R.P."/>
            <person name="Cooper V.S."/>
            <person name="Jones S.H."/>
            <person name="Whistler C.A."/>
        </authorList>
    </citation>
    <scope>NUCLEOTIDE SEQUENCE [LARGE SCALE GENOMIC DNA]</scope>
    <source>
        <strain evidence="7 8">MAVP-3</strain>
    </source>
</reference>
<feature type="coiled-coil region" evidence="4">
    <location>
        <begin position="76"/>
        <end position="110"/>
    </location>
</feature>
<dbReference type="GO" id="GO:0003700">
    <property type="term" value="F:DNA-binding transcription factor activity"/>
    <property type="evidence" value="ECO:0007669"/>
    <property type="project" value="InterPro"/>
</dbReference>
<keyword evidence="2" id="KW-0238">DNA-binding</keyword>
<dbReference type="OMA" id="LANWDHQ"/>
<feature type="region of interest" description="Disordered" evidence="5">
    <location>
        <begin position="134"/>
        <end position="154"/>
    </location>
</feature>
<feature type="compositionally biased region" description="Polar residues" evidence="5">
    <location>
        <begin position="134"/>
        <end position="146"/>
    </location>
</feature>
<dbReference type="GeneID" id="1192259"/>
<feature type="domain" description="HTH merR-type" evidence="6">
    <location>
        <begin position="1"/>
        <end position="69"/>
    </location>
</feature>
<evidence type="ECO:0000256" key="2">
    <source>
        <dbReference type="ARBA" id="ARBA00023125"/>
    </source>
</evidence>
<dbReference type="PROSITE" id="PS50937">
    <property type="entry name" value="HTH_MERR_2"/>
    <property type="match status" value="1"/>
</dbReference>
<dbReference type="InterPro" id="IPR047057">
    <property type="entry name" value="MerR_fam"/>
</dbReference>
<dbReference type="InterPro" id="IPR000551">
    <property type="entry name" value="MerR-type_HTH_dom"/>
</dbReference>
<evidence type="ECO:0000256" key="1">
    <source>
        <dbReference type="ARBA" id="ARBA00023015"/>
    </source>
</evidence>
<evidence type="ECO:0000256" key="4">
    <source>
        <dbReference type="SAM" id="Coils"/>
    </source>
</evidence>
<dbReference type="PANTHER" id="PTHR30204">
    <property type="entry name" value="REDOX-CYCLING DRUG-SENSING TRANSCRIPTIONAL ACTIVATOR SOXR"/>
    <property type="match status" value="1"/>
</dbReference>
<dbReference type="RefSeq" id="WP_005462760.1">
    <property type="nucleotide sequence ID" value="NZ_CAMFGX010000004.1"/>
</dbReference>
<dbReference type="InterPro" id="IPR009061">
    <property type="entry name" value="DNA-bd_dom_put_sf"/>
</dbReference>
<gene>
    <name evidence="7" type="ORF">CA163_07375</name>
</gene>
<dbReference type="STRING" id="670.ACZ92_01790"/>
<dbReference type="AlphaFoldDB" id="A0A0L8RV87"/>
<dbReference type="Gene3D" id="1.10.1660.10">
    <property type="match status" value="1"/>
</dbReference>
<evidence type="ECO:0000313" key="8">
    <source>
        <dbReference type="Proteomes" id="UP000214596"/>
    </source>
</evidence>
<name>A0A0L8RV87_VIBPH</name>
<dbReference type="EMBL" id="NIXT01000297">
    <property type="protein sequence ID" value="OXE33468.1"/>
    <property type="molecule type" value="Genomic_DNA"/>
</dbReference>
<protein>
    <submittedName>
        <fullName evidence="7">Transcriptional regulator</fullName>
    </submittedName>
</protein>